<dbReference type="InterPro" id="IPR007345">
    <property type="entry name" value="Polysacch_pyruvyl_Trfase"/>
</dbReference>
<gene>
    <name evidence="2" type="ORF">IDH45_29805</name>
</gene>
<reference evidence="2" key="1">
    <citation type="submission" date="2020-09" db="EMBL/GenBank/DDBJ databases">
        <title>A novel bacterium of genus Paenibacillus, isolated from South China Sea.</title>
        <authorList>
            <person name="Huang H."/>
            <person name="Mo K."/>
            <person name="Hu Y."/>
        </authorList>
    </citation>
    <scope>NUCLEOTIDE SEQUENCE</scope>
    <source>
        <strain evidence="2">IB182363</strain>
    </source>
</reference>
<dbReference type="AlphaFoldDB" id="A0A927H3B6"/>
<evidence type="ECO:0000259" key="1">
    <source>
        <dbReference type="Pfam" id="PF04230"/>
    </source>
</evidence>
<dbReference type="PANTHER" id="PTHR36836:SF1">
    <property type="entry name" value="COLANIC ACID BIOSYNTHESIS PROTEIN WCAK"/>
    <property type="match status" value="1"/>
</dbReference>
<evidence type="ECO:0000313" key="2">
    <source>
        <dbReference type="EMBL" id="MBD2866177.1"/>
    </source>
</evidence>
<name>A0A927H3B6_9BACL</name>
<protein>
    <submittedName>
        <fullName evidence="2">Polysaccharide pyruvyl transferase family protein</fullName>
    </submittedName>
</protein>
<dbReference type="RefSeq" id="WP_190931798.1">
    <property type="nucleotide sequence ID" value="NZ_JACXJA010000054.1"/>
</dbReference>
<keyword evidence="2" id="KW-0808">Transferase</keyword>
<keyword evidence="3" id="KW-1185">Reference proteome</keyword>
<sequence length="378" mass="42937">MANIMLHGATTGANFGDVLFADLFFERIKELNEDGNNYFYESRYAMSDQIKEYLNYNYHYSFNSLWKADALVYFSGGYFGERVSTPKEDILRFLKYMVVGMFFVIRNKPIAILGLGAGPLSNRYLRWFCKKIFNHATIITVRDTQSKSYLEKYGVKKEIIVTSDSAQIVSREFVSMVKDNNIRIEPPIASPKNIFLHINPVENSNSSIIEKIVEPLNSFLSENPEYGVVIGCDAHGDSTNAELEKVHKKVKAGNVSKYFYNNPRDLCALLTEMDVIVTSKLHVGILGATFSKSVISISGHSEKIYRYYEQIGESGRTISLEDCTYGKIKGMLDTYHLKPIILEKGIIESANTNFKYLEEFTNLVRRKGQLQIAKSKGV</sequence>
<comment type="caution">
    <text evidence="2">The sequence shown here is derived from an EMBL/GenBank/DDBJ whole genome shotgun (WGS) entry which is preliminary data.</text>
</comment>
<dbReference type="GO" id="GO:0016740">
    <property type="term" value="F:transferase activity"/>
    <property type="evidence" value="ECO:0007669"/>
    <property type="project" value="UniProtKB-KW"/>
</dbReference>
<evidence type="ECO:0000313" key="3">
    <source>
        <dbReference type="Proteomes" id="UP000639396"/>
    </source>
</evidence>
<organism evidence="2 3">
    <name type="scientific">Paenibacillus oceani</name>
    <dbReference type="NCBI Taxonomy" id="2772510"/>
    <lineage>
        <taxon>Bacteria</taxon>
        <taxon>Bacillati</taxon>
        <taxon>Bacillota</taxon>
        <taxon>Bacilli</taxon>
        <taxon>Bacillales</taxon>
        <taxon>Paenibacillaceae</taxon>
        <taxon>Paenibacillus</taxon>
    </lineage>
</organism>
<dbReference type="Pfam" id="PF04230">
    <property type="entry name" value="PS_pyruv_trans"/>
    <property type="match status" value="1"/>
</dbReference>
<dbReference type="PANTHER" id="PTHR36836">
    <property type="entry name" value="COLANIC ACID BIOSYNTHESIS PROTEIN WCAK"/>
    <property type="match status" value="1"/>
</dbReference>
<dbReference type="EMBL" id="JACXJA010000054">
    <property type="protein sequence ID" value="MBD2866177.1"/>
    <property type="molecule type" value="Genomic_DNA"/>
</dbReference>
<dbReference type="Proteomes" id="UP000639396">
    <property type="component" value="Unassembled WGS sequence"/>
</dbReference>
<proteinExistence type="predicted"/>
<feature type="domain" description="Polysaccharide pyruvyl transferase" evidence="1">
    <location>
        <begin position="14"/>
        <end position="300"/>
    </location>
</feature>
<accession>A0A927H3B6</accession>